<dbReference type="OrthoDB" id="2667096at2759"/>
<dbReference type="AlphaFoldDB" id="A0A165RAW9"/>
<reference evidence="2 3" key="1">
    <citation type="journal article" date="2016" name="Mol. Biol. Evol.">
        <title>Comparative Genomics of Early-Diverging Mushroom-Forming Fungi Provides Insights into the Origins of Lignocellulose Decay Capabilities.</title>
        <authorList>
            <person name="Nagy L.G."/>
            <person name="Riley R."/>
            <person name="Tritt A."/>
            <person name="Adam C."/>
            <person name="Daum C."/>
            <person name="Floudas D."/>
            <person name="Sun H."/>
            <person name="Yadav J.S."/>
            <person name="Pangilinan J."/>
            <person name="Larsson K.H."/>
            <person name="Matsuura K."/>
            <person name="Barry K."/>
            <person name="Labutti K."/>
            <person name="Kuo R."/>
            <person name="Ohm R.A."/>
            <person name="Bhattacharya S.S."/>
            <person name="Shirouzu T."/>
            <person name="Yoshinaga Y."/>
            <person name="Martin F.M."/>
            <person name="Grigoriev I.V."/>
            <person name="Hibbett D.S."/>
        </authorList>
    </citation>
    <scope>NUCLEOTIDE SEQUENCE [LARGE SCALE GENOMIC DNA]</scope>
    <source>
        <strain evidence="2 3">L-15889</strain>
    </source>
</reference>
<gene>
    <name evidence="2" type="ORF">DAEQUDRAFT_725458</name>
</gene>
<dbReference type="EMBL" id="KV429051">
    <property type="protein sequence ID" value="KZT70522.1"/>
    <property type="molecule type" value="Genomic_DNA"/>
</dbReference>
<keyword evidence="3" id="KW-1185">Reference proteome</keyword>
<name>A0A165RAW9_9APHY</name>
<evidence type="ECO:0000256" key="1">
    <source>
        <dbReference type="SAM" id="MobiDB-lite"/>
    </source>
</evidence>
<feature type="compositionally biased region" description="Polar residues" evidence="1">
    <location>
        <begin position="41"/>
        <end position="50"/>
    </location>
</feature>
<accession>A0A165RAW9</accession>
<protein>
    <submittedName>
        <fullName evidence="2">Uncharacterized protein</fullName>
    </submittedName>
</protein>
<dbReference type="Proteomes" id="UP000076727">
    <property type="component" value="Unassembled WGS sequence"/>
</dbReference>
<proteinExistence type="predicted"/>
<organism evidence="2 3">
    <name type="scientific">Daedalea quercina L-15889</name>
    <dbReference type="NCBI Taxonomy" id="1314783"/>
    <lineage>
        <taxon>Eukaryota</taxon>
        <taxon>Fungi</taxon>
        <taxon>Dikarya</taxon>
        <taxon>Basidiomycota</taxon>
        <taxon>Agaricomycotina</taxon>
        <taxon>Agaricomycetes</taxon>
        <taxon>Polyporales</taxon>
        <taxon>Fomitopsis</taxon>
    </lineage>
</organism>
<evidence type="ECO:0000313" key="2">
    <source>
        <dbReference type="EMBL" id="KZT70522.1"/>
    </source>
</evidence>
<sequence>MPANVNSNATPKSVLLLKKVKSRGQLRSRSVPLAHARENANLRSASSTPPSYRPRMPASPLASSESFSAMRWAPKHGTIVIKVSVPCMDDLWKFKVAENVTLERLTRRAEAKIGFPVAFSYAYAMHCERAVRTEEAFRDWVDTRIQKGINTPLIARVRV</sequence>
<feature type="region of interest" description="Disordered" evidence="1">
    <location>
        <begin position="37"/>
        <end position="60"/>
    </location>
</feature>
<evidence type="ECO:0000313" key="3">
    <source>
        <dbReference type="Proteomes" id="UP000076727"/>
    </source>
</evidence>